<dbReference type="InterPro" id="IPR013103">
    <property type="entry name" value="RVT_2"/>
</dbReference>
<protein>
    <submittedName>
        <fullName evidence="3">Zinc finger, CCHC-type containing protein</fullName>
    </submittedName>
</protein>
<feature type="compositionally biased region" description="Polar residues" evidence="1">
    <location>
        <begin position="100"/>
        <end position="113"/>
    </location>
</feature>
<dbReference type="CDD" id="cd09272">
    <property type="entry name" value="RNase_HI_RT_Ty1"/>
    <property type="match status" value="1"/>
</dbReference>
<evidence type="ECO:0000313" key="4">
    <source>
        <dbReference type="Proteomes" id="UP001151760"/>
    </source>
</evidence>
<dbReference type="Proteomes" id="UP001151760">
    <property type="component" value="Unassembled WGS sequence"/>
</dbReference>
<dbReference type="PANTHER" id="PTHR11439">
    <property type="entry name" value="GAG-POL-RELATED RETROTRANSPOSON"/>
    <property type="match status" value="1"/>
</dbReference>
<reference evidence="3" key="2">
    <citation type="submission" date="2022-01" db="EMBL/GenBank/DDBJ databases">
        <authorList>
            <person name="Yamashiro T."/>
            <person name="Shiraishi A."/>
            <person name="Satake H."/>
            <person name="Nakayama K."/>
        </authorList>
    </citation>
    <scope>NUCLEOTIDE SEQUENCE</scope>
</reference>
<keyword evidence="4" id="KW-1185">Reference proteome</keyword>
<evidence type="ECO:0000313" key="3">
    <source>
        <dbReference type="EMBL" id="GJT81330.1"/>
    </source>
</evidence>
<proteinExistence type="predicted"/>
<feature type="region of interest" description="Disordered" evidence="1">
    <location>
        <begin position="100"/>
        <end position="120"/>
    </location>
</feature>
<feature type="domain" description="Reverse transcriptase Ty1/copia-type" evidence="2">
    <location>
        <begin position="173"/>
        <end position="249"/>
    </location>
</feature>
<dbReference type="EMBL" id="BQNB010019073">
    <property type="protein sequence ID" value="GJT81330.1"/>
    <property type="molecule type" value="Genomic_DNA"/>
</dbReference>
<evidence type="ECO:0000259" key="2">
    <source>
        <dbReference type="Pfam" id="PF07727"/>
    </source>
</evidence>
<organism evidence="3 4">
    <name type="scientific">Tanacetum coccineum</name>
    <dbReference type="NCBI Taxonomy" id="301880"/>
    <lineage>
        <taxon>Eukaryota</taxon>
        <taxon>Viridiplantae</taxon>
        <taxon>Streptophyta</taxon>
        <taxon>Embryophyta</taxon>
        <taxon>Tracheophyta</taxon>
        <taxon>Spermatophyta</taxon>
        <taxon>Magnoliopsida</taxon>
        <taxon>eudicotyledons</taxon>
        <taxon>Gunneridae</taxon>
        <taxon>Pentapetalae</taxon>
        <taxon>asterids</taxon>
        <taxon>campanulids</taxon>
        <taxon>Asterales</taxon>
        <taxon>Asteraceae</taxon>
        <taxon>Asteroideae</taxon>
        <taxon>Anthemideae</taxon>
        <taxon>Anthemidinae</taxon>
        <taxon>Tanacetum</taxon>
    </lineage>
</organism>
<dbReference type="Pfam" id="PF07727">
    <property type="entry name" value="RVT_2"/>
    <property type="match status" value="1"/>
</dbReference>
<name>A0ABQ5H1R0_9ASTR</name>
<sequence>MTMEILPEPTSKKTCDSILQAGNPVNGILLKLNLPDHRSILADSKIHINMEMEVPDLDSNVIVESRDVDFFENKFHHDSTSTNTIVTQIPKDISSLDFNSNNKRNIAESSSTPRRSDNENHVINKIPVILNVEDEPKTYKETITSRNSAFWKEAIDDEMDSLISNNTWELSDLPLDDILIFRTNVEGINETKKFMSSCFQMKDMNEVDTILGIKVKRHSGGYAINQCHYIDKIIDKFQHLNIEETHTPYESSCKLVENNGRVVAQIEYASAIGSLMYVTHCTRPDIAYDVCKLLIYTSNLSQDHWKAIGRVLGYLKRTRQLALYYDHFPAVLEGCSDASWITGSSDSKSITGKEAKWLRNILLDIELWTQPMPAISLHCDSQSTLSMTYNKVYNGKYRHIRLRHAYIKELISNGIITIKYTRSCKNLADLFTKGLPKDIVFGTTREMGLNPIE</sequence>
<evidence type="ECO:0000256" key="1">
    <source>
        <dbReference type="SAM" id="MobiDB-lite"/>
    </source>
</evidence>
<accession>A0ABQ5H1R0</accession>
<dbReference type="PANTHER" id="PTHR11439:SF440">
    <property type="entry name" value="INTEGRASE CATALYTIC DOMAIN-CONTAINING PROTEIN"/>
    <property type="match status" value="1"/>
</dbReference>
<gene>
    <name evidence="3" type="ORF">Tco_1055672</name>
</gene>
<comment type="caution">
    <text evidence="3">The sequence shown here is derived from an EMBL/GenBank/DDBJ whole genome shotgun (WGS) entry which is preliminary data.</text>
</comment>
<reference evidence="3" key="1">
    <citation type="journal article" date="2022" name="Int. J. Mol. Sci.">
        <title>Draft Genome of Tanacetum Coccineum: Genomic Comparison of Closely Related Tanacetum-Family Plants.</title>
        <authorList>
            <person name="Yamashiro T."/>
            <person name="Shiraishi A."/>
            <person name="Nakayama K."/>
            <person name="Satake H."/>
        </authorList>
    </citation>
    <scope>NUCLEOTIDE SEQUENCE</scope>
</reference>